<evidence type="ECO:0000259" key="7">
    <source>
        <dbReference type="Pfam" id="PF08646"/>
    </source>
</evidence>
<dbReference type="EMBL" id="GEVI01014934">
    <property type="protein sequence ID" value="JAU17386.1"/>
    <property type="molecule type" value="Transcribed_RNA"/>
</dbReference>
<dbReference type="GO" id="GO:0003677">
    <property type="term" value="F:DNA binding"/>
    <property type="evidence" value="ECO:0007669"/>
    <property type="project" value="UniProtKB-KW"/>
</dbReference>
<dbReference type="InterPro" id="IPR013955">
    <property type="entry name" value="Rep_factor-A_C"/>
</dbReference>
<evidence type="ECO:0000256" key="3">
    <source>
        <dbReference type="ARBA" id="ARBA00022771"/>
    </source>
</evidence>
<gene>
    <name evidence="8" type="ORF">GA_TR15830_c3_g1_i1_g.48561</name>
</gene>
<dbReference type="GO" id="GO:0008270">
    <property type="term" value="F:zinc ion binding"/>
    <property type="evidence" value="ECO:0007669"/>
    <property type="project" value="UniProtKB-KW"/>
</dbReference>
<dbReference type="InterPro" id="IPR003871">
    <property type="entry name" value="RFA1B/D_OB_1st"/>
</dbReference>
<dbReference type="Pfam" id="PF08646">
    <property type="entry name" value="Rep_fac-A_C"/>
    <property type="match status" value="1"/>
</dbReference>
<dbReference type="CDD" id="cd04476">
    <property type="entry name" value="RPA1_DBD_C"/>
    <property type="match status" value="1"/>
</dbReference>
<evidence type="ECO:0000313" key="8">
    <source>
        <dbReference type="EMBL" id="JAU17386.1"/>
    </source>
</evidence>
<sequence>MVWKRWRRLSFDERNQVIHCTVKKEFIRRMDVLLVEGETKVITNFTVSPASGRFRTSGHVYKIVLAQTTTIRTDLDLPPNVLGLHPVRFNDIHDGKLNPDFLIDVFGQIVEIGNVEILNVSKKQTKRLTMVLRDTNDVRLNCVLWGEFAEQLEAFAQNLHEAVVVFVLRFGKIRLYQNVWSVGNCYNCSIVMNNPDLPEVIAFRDRLPKDGVTLSYTHPNQLTIVNSVSVRADFLTHSPRRTISEIVSASENIKCVTMATIMSIDTEYGWYYMECQTCQKKVLPVDMEAVKEESPQLDFSKKLWKCPKCEDYVDNVVPVFLLHFRVMDGTGETKFLLFDKLAMEVVNTTAAELVDNFDEFKRDNMCRIRRSCQ</sequence>
<dbReference type="SUPFAM" id="SSF50249">
    <property type="entry name" value="Nucleic acid-binding proteins"/>
    <property type="match status" value="3"/>
</dbReference>
<dbReference type="Gene3D" id="2.40.50.140">
    <property type="entry name" value="Nucleic acid-binding proteins"/>
    <property type="match status" value="3"/>
</dbReference>
<evidence type="ECO:0000256" key="2">
    <source>
        <dbReference type="ARBA" id="ARBA00022723"/>
    </source>
</evidence>
<dbReference type="PANTHER" id="PTHR47165:SF4">
    <property type="entry name" value="OS03G0429900 PROTEIN"/>
    <property type="match status" value="1"/>
</dbReference>
<dbReference type="CDD" id="cd04480">
    <property type="entry name" value="RPA1_DBD_A_like"/>
    <property type="match status" value="1"/>
</dbReference>
<dbReference type="InterPro" id="IPR012340">
    <property type="entry name" value="NA-bd_OB-fold"/>
</dbReference>
<keyword evidence="3" id="KW-0863">Zinc-finger</keyword>
<protein>
    <submittedName>
        <fullName evidence="8">Putative replication factor A 73 kDa subunit</fullName>
    </submittedName>
</protein>
<evidence type="ECO:0000256" key="1">
    <source>
        <dbReference type="ARBA" id="ARBA00005690"/>
    </source>
</evidence>
<name>A0A1J3DBJ9_NOCCA</name>
<comment type="similarity">
    <text evidence="1">Belongs to the replication factor A protein 1 family.</text>
</comment>
<dbReference type="CDD" id="cd04481">
    <property type="entry name" value="RPA1_DBD_B_like"/>
    <property type="match status" value="1"/>
</dbReference>
<keyword evidence="4" id="KW-0862">Zinc</keyword>
<feature type="domain" description="Replication protein A 70 kDa DNA-binding subunit B/D first OB fold" evidence="6">
    <location>
        <begin position="12"/>
        <end position="72"/>
    </location>
</feature>
<dbReference type="AlphaFoldDB" id="A0A1J3DBJ9"/>
<reference evidence="8" key="1">
    <citation type="submission" date="2016-07" db="EMBL/GenBank/DDBJ databases">
        <title>De novo transcriptome assembly of four accessions of the metal hyperaccumulator plant Noccaea caerulescens.</title>
        <authorList>
            <person name="Blande D."/>
            <person name="Halimaa P."/>
            <person name="Tervahauta A.I."/>
            <person name="Aarts M.G."/>
            <person name="Karenlampi S.O."/>
        </authorList>
    </citation>
    <scope>NUCLEOTIDE SEQUENCE</scope>
</reference>
<dbReference type="PANTHER" id="PTHR47165">
    <property type="entry name" value="OS03G0429900 PROTEIN"/>
    <property type="match status" value="1"/>
</dbReference>
<evidence type="ECO:0000256" key="4">
    <source>
        <dbReference type="ARBA" id="ARBA00022833"/>
    </source>
</evidence>
<keyword evidence="2" id="KW-0479">Metal-binding</keyword>
<feature type="domain" description="Replication factor A C-terminal" evidence="7">
    <location>
        <begin position="257"/>
        <end position="356"/>
    </location>
</feature>
<evidence type="ECO:0000256" key="5">
    <source>
        <dbReference type="ARBA" id="ARBA00023125"/>
    </source>
</evidence>
<accession>A0A1J3DBJ9</accession>
<organism evidence="8">
    <name type="scientific">Noccaea caerulescens</name>
    <name type="common">Alpine penny-cress</name>
    <name type="synonym">Thlaspi caerulescens</name>
    <dbReference type="NCBI Taxonomy" id="107243"/>
    <lineage>
        <taxon>Eukaryota</taxon>
        <taxon>Viridiplantae</taxon>
        <taxon>Streptophyta</taxon>
        <taxon>Embryophyta</taxon>
        <taxon>Tracheophyta</taxon>
        <taxon>Spermatophyta</taxon>
        <taxon>Magnoliopsida</taxon>
        <taxon>eudicotyledons</taxon>
        <taxon>Gunneridae</taxon>
        <taxon>Pentapetalae</taxon>
        <taxon>rosids</taxon>
        <taxon>malvids</taxon>
        <taxon>Brassicales</taxon>
        <taxon>Brassicaceae</taxon>
        <taxon>Coluteocarpeae</taxon>
        <taxon>Noccaea</taxon>
    </lineage>
</organism>
<keyword evidence="5" id="KW-0238">DNA-binding</keyword>
<dbReference type="InterPro" id="IPR047192">
    <property type="entry name" value="Euk_RPA1_DBD_C"/>
</dbReference>
<dbReference type="Pfam" id="PF02721">
    <property type="entry name" value="DUF223"/>
    <property type="match status" value="1"/>
</dbReference>
<evidence type="ECO:0000259" key="6">
    <source>
        <dbReference type="Pfam" id="PF02721"/>
    </source>
</evidence>
<proteinExistence type="inferred from homology"/>